<sequence length="563" mass="62352">VFLHEAFHGRAQEVLGDKQYARLMKRLEGLKKLAGKKGTVSKFFAEAEAAIPSETPDGDILGEFAAYAVQQYESAPRSLPQSIVTWVKDFIAGIRVGLMRLGWMPENVTEADLAAIARSSVSKFVETNTIGQSKSAMQGQPLFSRKQAEENPQNAPVGNNLGMPEETYPQKWQRWLQDSFNRVKTLQKTIKEKGGTVSPESNVHRAEELSSGKITAGLTDLEKEDMKPLLKQMKKDGITLEELDEFSMARHAPERNRYIASINPDMPDGGSGITTAEAGDILKKYADKRQALEAAAARVYAVNQKTLDRLVEGGHLKQETADEWQGRWKYYVPLKGKAGEEGIQAGRGRGFSVRGSGLLDAMGRGEGNIAESPTAHAFAQAESAIVRTEKTKVGQALVNLIRENPDPDFWTITKRTLKQFEDLYGEPFEGYEKPPEGLVEGVDYHRVKVTTKAERKLAKAEGRKPRTTVAYRPDPSYRNRDDVFSVMVGGQELLITIKDKLVAEQLMKMNSNQLNAVVAGAGQVNRYLAMINTALNPEFVITNLERDFQTAMVNLSGEQSLAM</sequence>
<gene>
    <name evidence="1" type="ORF">MNBD_GAMMA24-696</name>
</gene>
<feature type="non-terminal residue" evidence="1">
    <location>
        <position position="563"/>
    </location>
</feature>
<proteinExistence type="predicted"/>
<reference evidence="1" key="1">
    <citation type="submission" date="2018-06" db="EMBL/GenBank/DDBJ databases">
        <authorList>
            <person name="Zhirakovskaya E."/>
        </authorList>
    </citation>
    <scope>NUCLEOTIDE SEQUENCE</scope>
</reference>
<dbReference type="EMBL" id="UOFZ01000174">
    <property type="protein sequence ID" value="VAX14370.1"/>
    <property type="molecule type" value="Genomic_DNA"/>
</dbReference>
<name>A0A3B1BUE9_9ZZZZ</name>
<organism evidence="1">
    <name type="scientific">hydrothermal vent metagenome</name>
    <dbReference type="NCBI Taxonomy" id="652676"/>
    <lineage>
        <taxon>unclassified sequences</taxon>
        <taxon>metagenomes</taxon>
        <taxon>ecological metagenomes</taxon>
    </lineage>
</organism>
<evidence type="ECO:0000313" key="1">
    <source>
        <dbReference type="EMBL" id="VAX14370.1"/>
    </source>
</evidence>
<accession>A0A3B1BUE9</accession>
<dbReference type="AlphaFoldDB" id="A0A3B1BUE9"/>
<feature type="non-terminal residue" evidence="1">
    <location>
        <position position="1"/>
    </location>
</feature>
<protein>
    <submittedName>
        <fullName evidence="1">Phage protein</fullName>
    </submittedName>
</protein>